<proteinExistence type="predicted"/>
<protein>
    <submittedName>
        <fullName evidence="1">Uncharacterized protein</fullName>
    </submittedName>
</protein>
<evidence type="ECO:0000313" key="2">
    <source>
        <dbReference type="Proteomes" id="UP001162483"/>
    </source>
</evidence>
<sequence length="71" mass="7811">MHANKHCTNGTGQEGVNIWGDQRVNFVLCVFLLGKQAALLLCRAIQSSLFLLTGEISVLSTYRLLPCQLCC</sequence>
<evidence type="ECO:0000313" key="1">
    <source>
        <dbReference type="EMBL" id="CAI9569152.1"/>
    </source>
</evidence>
<reference evidence="1" key="1">
    <citation type="submission" date="2023-05" db="EMBL/GenBank/DDBJ databases">
        <authorList>
            <person name="Stuckert A."/>
        </authorList>
    </citation>
    <scope>NUCLEOTIDE SEQUENCE</scope>
</reference>
<gene>
    <name evidence="1" type="ORF">SPARVUS_LOCUS6871729</name>
</gene>
<accession>A0ABN9DCC6</accession>
<dbReference type="EMBL" id="CATNWA010014215">
    <property type="protein sequence ID" value="CAI9569152.1"/>
    <property type="molecule type" value="Genomic_DNA"/>
</dbReference>
<organism evidence="1 2">
    <name type="scientific">Staurois parvus</name>
    <dbReference type="NCBI Taxonomy" id="386267"/>
    <lineage>
        <taxon>Eukaryota</taxon>
        <taxon>Metazoa</taxon>
        <taxon>Chordata</taxon>
        <taxon>Craniata</taxon>
        <taxon>Vertebrata</taxon>
        <taxon>Euteleostomi</taxon>
        <taxon>Amphibia</taxon>
        <taxon>Batrachia</taxon>
        <taxon>Anura</taxon>
        <taxon>Neobatrachia</taxon>
        <taxon>Ranoidea</taxon>
        <taxon>Ranidae</taxon>
        <taxon>Staurois</taxon>
    </lineage>
</organism>
<keyword evidence="2" id="KW-1185">Reference proteome</keyword>
<dbReference type="Proteomes" id="UP001162483">
    <property type="component" value="Unassembled WGS sequence"/>
</dbReference>
<comment type="caution">
    <text evidence="1">The sequence shown here is derived from an EMBL/GenBank/DDBJ whole genome shotgun (WGS) entry which is preliminary data.</text>
</comment>
<name>A0ABN9DCC6_9NEOB</name>